<dbReference type="PANTHER" id="PTHR35902:SF3">
    <property type="entry name" value="NPCBM-ASSOCIATED, NEW3 DOMAIN OF ALPHA-GALACTOSIDASE"/>
    <property type="match status" value="1"/>
</dbReference>
<keyword evidence="1" id="KW-0812">Transmembrane</keyword>
<dbReference type="Proteomes" id="UP000297714">
    <property type="component" value="Unassembled WGS sequence"/>
</dbReference>
<keyword evidence="2" id="KW-0732">Signal</keyword>
<protein>
    <recommendedName>
        <fullName evidence="5">CARDB domain-containing protein</fullName>
    </recommendedName>
</protein>
<keyword evidence="1" id="KW-0472">Membrane</keyword>
<dbReference type="RefSeq" id="WP_135656914.1">
    <property type="nucleotide sequence ID" value="NZ_SRMQ01000001.1"/>
</dbReference>
<dbReference type="AlphaFoldDB" id="A0A4Z0YER0"/>
<evidence type="ECO:0000256" key="1">
    <source>
        <dbReference type="SAM" id="Phobius"/>
    </source>
</evidence>
<proteinExistence type="predicted"/>
<sequence>MRLEKRRLASLFLTFLMAVAFCMGYPPAKASNTADPEIYSEKQTVLKGSPFQAVFYFKHAYYSSTYDIVIDVNNTNGAISLGEKTFSSKKGEIDKETGEVNTDSSKSSDDDDSYYKYDYKLVIPEKYMKRVGDGAGTLKFTIRYYDSNGAKLGTYLVQKTVFDPTGTNSTEENGRLQLQSYRMDHSPVKEGEKFNLILTLKNNGPSACNNVMSVLDPSSAEGISIHGISDTQYIDSIAPGQSVNITYPMTCLSKMVTGNYTVSVILSADELSKSLTSKIFIPVIGTKADKDAVSNINESKPLIIIESYDYGGKPVMGGKEFNLAMHFRNTNTTTQIENLKITVSSVAGTDDKSAAGAFTPAKSSNTFFISKVAPGSSFTEQIALIPKADATPNSYGVTVAFTYEAVLDGKREAIEANEIISIPLVQSDRFEANGAELQGPISMGDAGQLNISYVNKGKSKIFNLSVKLEGNFSTESPNTYIGNVESGSGDTFQASLSPLEEGTLTGKAIFSYEDANGNVKTLVKNFSCQVIAPQENGEELGSEPGSSLDASKKPPLWMILTGAGVVIVAAVVLFLVIRKKRKAKKQKMLEESDDYDEAS</sequence>
<reference evidence="3 4" key="1">
    <citation type="submission" date="2019-04" db="EMBL/GenBank/DDBJ databases">
        <authorList>
            <person name="Poehlein A."/>
            <person name="Bengelsdorf F.R."/>
            <person name="Duerre P."/>
            <person name="Daniel R."/>
        </authorList>
    </citation>
    <scope>NUCLEOTIDE SEQUENCE [LARGE SCALE GENOMIC DNA]</scope>
    <source>
        <strain evidence="3 4">BS-1</strain>
    </source>
</reference>
<organism evidence="3 4">
    <name type="scientific">Caproiciproducens galactitolivorans</name>
    <dbReference type="NCBI Taxonomy" id="642589"/>
    <lineage>
        <taxon>Bacteria</taxon>
        <taxon>Bacillati</taxon>
        <taxon>Bacillota</taxon>
        <taxon>Clostridia</taxon>
        <taxon>Eubacteriales</taxon>
        <taxon>Acutalibacteraceae</taxon>
        <taxon>Caproiciproducens</taxon>
    </lineage>
</organism>
<keyword evidence="1" id="KW-1133">Transmembrane helix</keyword>
<feature type="transmembrane region" description="Helical" evidence="1">
    <location>
        <begin position="556"/>
        <end position="577"/>
    </location>
</feature>
<evidence type="ECO:0000313" key="3">
    <source>
        <dbReference type="EMBL" id="TGJ77865.1"/>
    </source>
</evidence>
<feature type="signal peptide" evidence="2">
    <location>
        <begin position="1"/>
        <end position="30"/>
    </location>
</feature>
<dbReference type="OrthoDB" id="1704454at2"/>
<accession>A0A4Z0YER0</accession>
<dbReference type="EMBL" id="SRMQ01000001">
    <property type="protein sequence ID" value="TGJ77865.1"/>
    <property type="molecule type" value="Genomic_DNA"/>
</dbReference>
<dbReference type="PANTHER" id="PTHR35902">
    <property type="entry name" value="S-LAYER DOMAIN-LIKE PROTEIN-RELATED"/>
    <property type="match status" value="1"/>
</dbReference>
<dbReference type="Gene3D" id="2.60.40.10">
    <property type="entry name" value="Immunoglobulins"/>
    <property type="match status" value="1"/>
</dbReference>
<feature type="chain" id="PRO_5021300915" description="CARDB domain-containing protein" evidence="2">
    <location>
        <begin position="31"/>
        <end position="599"/>
    </location>
</feature>
<name>A0A4Z0YER0_9FIRM</name>
<gene>
    <name evidence="3" type="ORF">CAGA_02710</name>
</gene>
<evidence type="ECO:0000313" key="4">
    <source>
        <dbReference type="Proteomes" id="UP000297714"/>
    </source>
</evidence>
<evidence type="ECO:0000256" key="2">
    <source>
        <dbReference type="SAM" id="SignalP"/>
    </source>
</evidence>
<comment type="caution">
    <text evidence="3">The sequence shown here is derived from an EMBL/GenBank/DDBJ whole genome shotgun (WGS) entry which is preliminary data.</text>
</comment>
<keyword evidence="4" id="KW-1185">Reference proteome</keyword>
<dbReference type="InterPro" id="IPR013783">
    <property type="entry name" value="Ig-like_fold"/>
</dbReference>
<evidence type="ECO:0008006" key="5">
    <source>
        <dbReference type="Google" id="ProtNLM"/>
    </source>
</evidence>